<keyword evidence="2" id="KW-1185">Reference proteome</keyword>
<accession>A0ABW5JIM9</accession>
<protein>
    <submittedName>
        <fullName evidence="1">Uncharacterized protein</fullName>
    </submittedName>
</protein>
<gene>
    <name evidence="1" type="ORF">ACFSVN_03235</name>
</gene>
<reference evidence="2" key="1">
    <citation type="journal article" date="2019" name="Int. J. Syst. Evol. Microbiol.">
        <title>The Global Catalogue of Microorganisms (GCM) 10K type strain sequencing project: providing services to taxonomists for standard genome sequencing and annotation.</title>
        <authorList>
            <consortium name="The Broad Institute Genomics Platform"/>
            <consortium name="The Broad Institute Genome Sequencing Center for Infectious Disease"/>
            <person name="Wu L."/>
            <person name="Ma J."/>
        </authorList>
    </citation>
    <scope>NUCLEOTIDE SEQUENCE [LARGE SCALE GENOMIC DNA]</scope>
    <source>
        <strain evidence="2">KCTC 52042</strain>
    </source>
</reference>
<name>A0ABW5JIM9_9BACT</name>
<evidence type="ECO:0000313" key="1">
    <source>
        <dbReference type="EMBL" id="MFD2531454.1"/>
    </source>
</evidence>
<organism evidence="1 2">
    <name type="scientific">Gracilimonas halophila</name>
    <dbReference type="NCBI Taxonomy" id="1834464"/>
    <lineage>
        <taxon>Bacteria</taxon>
        <taxon>Pseudomonadati</taxon>
        <taxon>Balneolota</taxon>
        <taxon>Balneolia</taxon>
        <taxon>Balneolales</taxon>
        <taxon>Balneolaceae</taxon>
        <taxon>Gracilimonas</taxon>
    </lineage>
</organism>
<evidence type="ECO:0000313" key="2">
    <source>
        <dbReference type="Proteomes" id="UP001597460"/>
    </source>
</evidence>
<comment type="caution">
    <text evidence="1">The sequence shown here is derived from an EMBL/GenBank/DDBJ whole genome shotgun (WGS) entry which is preliminary data.</text>
</comment>
<dbReference type="RefSeq" id="WP_390298808.1">
    <property type="nucleotide sequence ID" value="NZ_JBHULI010000003.1"/>
</dbReference>
<proteinExistence type="predicted"/>
<dbReference type="EMBL" id="JBHULI010000003">
    <property type="protein sequence ID" value="MFD2531454.1"/>
    <property type="molecule type" value="Genomic_DNA"/>
</dbReference>
<sequence>MYAWGLNFYLRLGNGSEAIERKDVQELRYLR</sequence>
<dbReference type="Proteomes" id="UP001597460">
    <property type="component" value="Unassembled WGS sequence"/>
</dbReference>